<reference evidence="1" key="1">
    <citation type="submission" date="2018-05" db="EMBL/GenBank/DDBJ databases">
        <authorList>
            <person name="Lanie J.A."/>
            <person name="Ng W.-L."/>
            <person name="Kazmierczak K.M."/>
            <person name="Andrzejewski T.M."/>
            <person name="Davidsen T.M."/>
            <person name="Wayne K.J."/>
            <person name="Tettelin H."/>
            <person name="Glass J.I."/>
            <person name="Rusch D."/>
            <person name="Podicherti R."/>
            <person name="Tsui H.-C.T."/>
            <person name="Winkler M.E."/>
        </authorList>
    </citation>
    <scope>NUCLEOTIDE SEQUENCE</scope>
    <source>
        <strain evidence="1">KNB</strain>
    </source>
</reference>
<accession>A0A2X0QTW8</accession>
<dbReference type="AlphaFoldDB" id="A0A2X0QTW8"/>
<proteinExistence type="predicted"/>
<protein>
    <recommendedName>
        <fullName evidence="2">DUF3631 domain-containing protein</fullName>
    </recommendedName>
</protein>
<dbReference type="InterPro" id="IPR027417">
    <property type="entry name" value="P-loop_NTPase"/>
</dbReference>
<sequence length="455" mass="51362">MTSKSSNTGGIIHKIVSEQLADGTIIETVLTPATQTTFLAIYKDGNTCVDSSYIKASGEKVEPIKASNNLIKHGVVNFAERPEAYESIEQLINDIQTYIYRYVDISDHFRKIASYYILLTWVYDAFNELPYLRLRGDFGSGKTRALFVIGSLCNKAFFASGASTVSPIFHTLDTFRGTLIFDEADFRFSDEKSELVKIFNNGNVRGFPLLRTAMTAKREFDPQAFNVYGPKVVAMRKAFDDSALESRFLTEEMGQHRMRHDIPINLPDIQKDEARLLRNQLLMYRFKTLHGIKIDVSLVDSSLSPRLNQILVPLLSIIHDESLRNDIREAVRSFDQKLYAERSSSVEAGVLEILQSIYNTGLDRAISISDITTAFTERFANEYDRPVTARVVGGILRKRLRLLTYKSHGVYVLPITEKAKVAELCIRYGVMDRKDENDPVLGRLGDMGTCSTGIE</sequence>
<name>A0A2X0QTW8_9PROT</name>
<dbReference type="EMBL" id="LS423452">
    <property type="protein sequence ID" value="SPS05220.1"/>
    <property type="molecule type" value="Genomic_DNA"/>
</dbReference>
<dbReference type="SUPFAM" id="SSF52540">
    <property type="entry name" value="P-loop containing nucleoside triphosphate hydrolases"/>
    <property type="match status" value="1"/>
</dbReference>
<gene>
    <name evidence="1" type="ORF">NITFAB_0809</name>
</gene>
<evidence type="ECO:0000313" key="1">
    <source>
        <dbReference type="EMBL" id="SPS05220.1"/>
    </source>
</evidence>
<evidence type="ECO:0008006" key="2">
    <source>
        <dbReference type="Google" id="ProtNLM"/>
    </source>
</evidence>
<organism evidence="1">
    <name type="scientific">Candidatus Nitrotoga fabula</name>
    <dbReference type="NCBI Taxonomy" id="2182327"/>
    <lineage>
        <taxon>Bacteria</taxon>
        <taxon>Pseudomonadati</taxon>
        <taxon>Pseudomonadota</taxon>
        <taxon>Betaproteobacteria</taxon>
        <taxon>Nitrosomonadales</taxon>
        <taxon>Gallionellaceae</taxon>
        <taxon>Candidatus Nitrotoga</taxon>
    </lineage>
</organism>